<dbReference type="PROSITE" id="PS50842">
    <property type="entry name" value="EXPANSIN_EG45"/>
    <property type="match status" value="1"/>
</dbReference>
<dbReference type="SUPFAM" id="SSF50685">
    <property type="entry name" value="Barwin-like endoglucanases"/>
    <property type="match status" value="1"/>
</dbReference>
<dbReference type="InterPro" id="IPR007112">
    <property type="entry name" value="Expansin/allergen_DPBB_dom"/>
</dbReference>
<dbReference type="Gene3D" id="2.40.40.10">
    <property type="entry name" value="RlpA-like domain"/>
    <property type="match status" value="1"/>
</dbReference>
<dbReference type="PANTHER" id="PTHR47480:SF5">
    <property type="entry name" value="EG45-LIKE DOMAIN CONTAINING PROTEIN"/>
    <property type="match status" value="1"/>
</dbReference>
<keyword evidence="4" id="KW-1185">Reference proteome</keyword>
<sequence>MKFNSALIIAVWLCFGTINLAAGDIGTATSYDPPYLPTKCKGYSEDQFPEGGYFVAASEGIWDNGAACGRKYRMRCISGLKRPCKDESIVVQVVDLCRGNPCKSTLVLSNKAFSAISKVPTAKINVEFAQYIKLITLSHLN</sequence>
<feature type="domain" description="Expansin-like EG45" evidence="2">
    <location>
        <begin position="26"/>
        <end position="128"/>
    </location>
</feature>
<evidence type="ECO:0000259" key="2">
    <source>
        <dbReference type="PROSITE" id="PS50842"/>
    </source>
</evidence>
<dbReference type="InterPro" id="IPR036908">
    <property type="entry name" value="RlpA-like_sf"/>
</dbReference>
<name>A0A6A6MDU3_HEVBR</name>
<dbReference type="AlphaFoldDB" id="A0A6A6MDU3"/>
<gene>
    <name evidence="3" type="ORF">GH714_016054</name>
</gene>
<feature type="signal peptide" evidence="1">
    <location>
        <begin position="1"/>
        <end position="22"/>
    </location>
</feature>
<comment type="caution">
    <text evidence="3">The sequence shown here is derived from an EMBL/GenBank/DDBJ whole genome shotgun (WGS) entry which is preliminary data.</text>
</comment>
<dbReference type="EMBL" id="JAAGAX010000006">
    <property type="protein sequence ID" value="KAF2310648.1"/>
    <property type="molecule type" value="Genomic_DNA"/>
</dbReference>
<accession>A0A6A6MDU3</accession>
<reference evidence="3 4" key="1">
    <citation type="journal article" date="2020" name="Mol. Plant">
        <title>The Chromosome-Based Rubber Tree Genome Provides New Insights into Spurge Genome Evolution and Rubber Biosynthesis.</title>
        <authorList>
            <person name="Liu J."/>
            <person name="Shi C."/>
            <person name="Shi C.C."/>
            <person name="Li W."/>
            <person name="Zhang Q.J."/>
            <person name="Zhang Y."/>
            <person name="Li K."/>
            <person name="Lu H.F."/>
            <person name="Shi C."/>
            <person name="Zhu S.T."/>
            <person name="Xiao Z.Y."/>
            <person name="Nan H."/>
            <person name="Yue Y."/>
            <person name="Zhu X.G."/>
            <person name="Wu Y."/>
            <person name="Hong X.N."/>
            <person name="Fan G.Y."/>
            <person name="Tong Y."/>
            <person name="Zhang D."/>
            <person name="Mao C.L."/>
            <person name="Liu Y.L."/>
            <person name="Hao S.J."/>
            <person name="Liu W.Q."/>
            <person name="Lv M.Q."/>
            <person name="Zhang H.B."/>
            <person name="Liu Y."/>
            <person name="Hu-Tang G.R."/>
            <person name="Wang J.P."/>
            <person name="Wang J.H."/>
            <person name="Sun Y.H."/>
            <person name="Ni S.B."/>
            <person name="Chen W.B."/>
            <person name="Zhang X.C."/>
            <person name="Jiao Y.N."/>
            <person name="Eichler E.E."/>
            <person name="Li G.H."/>
            <person name="Liu X."/>
            <person name="Gao L.Z."/>
        </authorList>
    </citation>
    <scope>NUCLEOTIDE SEQUENCE [LARGE SCALE GENOMIC DNA]</scope>
    <source>
        <strain evidence="4">cv. GT1</strain>
        <tissue evidence="3">Leaf</tissue>
    </source>
</reference>
<evidence type="ECO:0000256" key="1">
    <source>
        <dbReference type="SAM" id="SignalP"/>
    </source>
</evidence>
<dbReference type="Pfam" id="PF03330">
    <property type="entry name" value="DPBB_1"/>
    <property type="match status" value="1"/>
</dbReference>
<evidence type="ECO:0000313" key="4">
    <source>
        <dbReference type="Proteomes" id="UP000467840"/>
    </source>
</evidence>
<protein>
    <recommendedName>
        <fullName evidence="2">Expansin-like EG45 domain-containing protein</fullName>
    </recommendedName>
</protein>
<dbReference type="InterPro" id="IPR009009">
    <property type="entry name" value="RlpA-like_DPBB"/>
</dbReference>
<dbReference type="SMART" id="SM00837">
    <property type="entry name" value="DPBB_1"/>
    <property type="match status" value="1"/>
</dbReference>
<organism evidence="3 4">
    <name type="scientific">Hevea brasiliensis</name>
    <name type="common">Para rubber tree</name>
    <name type="synonym">Siphonia brasiliensis</name>
    <dbReference type="NCBI Taxonomy" id="3981"/>
    <lineage>
        <taxon>Eukaryota</taxon>
        <taxon>Viridiplantae</taxon>
        <taxon>Streptophyta</taxon>
        <taxon>Embryophyta</taxon>
        <taxon>Tracheophyta</taxon>
        <taxon>Spermatophyta</taxon>
        <taxon>Magnoliopsida</taxon>
        <taxon>eudicotyledons</taxon>
        <taxon>Gunneridae</taxon>
        <taxon>Pentapetalae</taxon>
        <taxon>rosids</taxon>
        <taxon>fabids</taxon>
        <taxon>Malpighiales</taxon>
        <taxon>Euphorbiaceae</taxon>
        <taxon>Crotonoideae</taxon>
        <taxon>Micrandreae</taxon>
        <taxon>Hevea</taxon>
    </lineage>
</organism>
<dbReference type="Proteomes" id="UP000467840">
    <property type="component" value="Chromosome 14"/>
</dbReference>
<evidence type="ECO:0000313" key="3">
    <source>
        <dbReference type="EMBL" id="KAF2310648.1"/>
    </source>
</evidence>
<dbReference type="CDD" id="cd22269">
    <property type="entry name" value="DPBB_EG45-like"/>
    <property type="match status" value="1"/>
</dbReference>
<proteinExistence type="predicted"/>
<keyword evidence="1" id="KW-0732">Signal</keyword>
<dbReference type="PANTHER" id="PTHR47480">
    <property type="entry name" value="EG45-LIKE DOMAIN CONTAINING PROTEIN"/>
    <property type="match status" value="1"/>
</dbReference>
<feature type="chain" id="PRO_5025443508" description="Expansin-like EG45 domain-containing protein" evidence="1">
    <location>
        <begin position="23"/>
        <end position="141"/>
    </location>
</feature>